<feature type="chain" id="PRO_5018059948" description="LGFP repeat-containing protein" evidence="1">
    <location>
        <begin position="31"/>
        <end position="600"/>
    </location>
</feature>
<dbReference type="EMBL" id="RKRA01000001">
    <property type="protein sequence ID" value="RPF28749.1"/>
    <property type="molecule type" value="Genomic_DNA"/>
</dbReference>
<evidence type="ECO:0008006" key="4">
    <source>
        <dbReference type="Google" id="ProtNLM"/>
    </source>
</evidence>
<dbReference type="OrthoDB" id="9763050at2"/>
<evidence type="ECO:0000256" key="1">
    <source>
        <dbReference type="SAM" id="SignalP"/>
    </source>
</evidence>
<accession>A0A3N4Z5U7</accession>
<dbReference type="Proteomes" id="UP000280726">
    <property type="component" value="Unassembled WGS sequence"/>
</dbReference>
<keyword evidence="1" id="KW-0732">Signal</keyword>
<proteinExistence type="predicted"/>
<dbReference type="AlphaFoldDB" id="A0A3N4Z5U7"/>
<feature type="signal peptide" evidence="1">
    <location>
        <begin position="1"/>
        <end position="30"/>
    </location>
</feature>
<evidence type="ECO:0000313" key="2">
    <source>
        <dbReference type="EMBL" id="RPF28749.1"/>
    </source>
</evidence>
<gene>
    <name evidence="2" type="ORF">EDD32_3292</name>
</gene>
<name>A0A3N4Z5U7_9MICO</name>
<protein>
    <recommendedName>
        <fullName evidence="4">LGFP repeat-containing protein</fullName>
    </recommendedName>
</protein>
<keyword evidence="3" id="KW-1185">Reference proteome</keyword>
<evidence type="ECO:0000313" key="3">
    <source>
        <dbReference type="Proteomes" id="UP000280726"/>
    </source>
</evidence>
<comment type="caution">
    <text evidence="2">The sequence shown here is derived from an EMBL/GenBank/DDBJ whole genome shotgun (WGS) entry which is preliminary data.</text>
</comment>
<reference evidence="2 3" key="1">
    <citation type="submission" date="2018-11" db="EMBL/GenBank/DDBJ databases">
        <title>Sequencing the genomes of 1000 actinobacteria strains.</title>
        <authorList>
            <person name="Klenk H.-P."/>
        </authorList>
    </citation>
    <scope>NUCLEOTIDE SEQUENCE [LARGE SCALE GENOMIC DNA]</scope>
    <source>
        <strain evidence="2 3">DSM 14418</strain>
    </source>
</reference>
<dbReference type="RefSeq" id="WP_123919183.1">
    <property type="nucleotide sequence ID" value="NZ_RKRA01000001.1"/>
</dbReference>
<sequence>MGWFARRGSPAMVVAGLAAALALLAPAAGAATPEVPDPSVREQVTTLQDHWDREAKAANPVKGPKPDKAAKSQAPVLKSRLLAAAAPDECFAGVGAHYPTGTYDDEGNLVCPEGSQTKVNQAYVWGLTKTGDDLWFGTGPNIVCLVFSSYLRSTGPVINDSWVCEGEESSFRTAWTPGVTLPPTLGDWRPADLFRYDQATGTLNGLTIPDSDPAGKARLGSTIGIRSAGSIGDRVFFAGPGMGSYLNVFVFDTGGAYVGSESLPGFTNIRKWVEVDGHLYTGVRAGNGGQVLRYTGSSPADPFQYVSVGTVPSEPAELAEHDGRLYVSTWPAAENASLYMSPPISAGEVDVVDLGSVWQRVWTAGDYEPDPVTAATYGGGALTSFQGQLYWGTMHVPFTAALGHTDVYGPWDSDVAELANALGSHRAISIFRGDELDTDSPTVELLYGSAVLPVYDGQAWTLRPNTMGAEPLYGASGFGNFFNNYTWTMGVYRDDLYVGTMDWRYLLAKGAEGVLDLSGIPAPDDLYGADLWRFPDATSAARPERTDGVGNYASYGIRTMVADDEDGLFLGMANPMNLMTDTSDDRPEGGWQLLRLTPRR</sequence>
<organism evidence="2 3">
    <name type="scientific">Georgenia muralis</name>
    <dbReference type="NCBI Taxonomy" id="154117"/>
    <lineage>
        <taxon>Bacteria</taxon>
        <taxon>Bacillati</taxon>
        <taxon>Actinomycetota</taxon>
        <taxon>Actinomycetes</taxon>
        <taxon>Micrococcales</taxon>
        <taxon>Bogoriellaceae</taxon>
        <taxon>Georgenia</taxon>
    </lineage>
</organism>